<comment type="caution">
    <text evidence="2">The sequence shown here is derived from an EMBL/GenBank/DDBJ whole genome shotgun (WGS) entry which is preliminary data.</text>
</comment>
<organism evidence="2 3">
    <name type="scientific">Neptunomonas phycophila</name>
    <dbReference type="NCBI Taxonomy" id="1572645"/>
    <lineage>
        <taxon>Bacteria</taxon>
        <taxon>Pseudomonadati</taxon>
        <taxon>Pseudomonadota</taxon>
        <taxon>Gammaproteobacteria</taxon>
        <taxon>Oceanospirillales</taxon>
        <taxon>Oceanospirillaceae</taxon>
        <taxon>Neptunomonas</taxon>
    </lineage>
</organism>
<gene>
    <name evidence="2" type="ORF">Q8W30_05625</name>
</gene>
<keyword evidence="2" id="KW-0808">Transferase</keyword>
<dbReference type="RefSeq" id="WP_305450371.1">
    <property type="nucleotide sequence ID" value="NZ_JAUYVO010000003.1"/>
</dbReference>
<dbReference type="PANTHER" id="PTHR22916">
    <property type="entry name" value="GLYCOSYLTRANSFERASE"/>
    <property type="match status" value="1"/>
</dbReference>
<dbReference type="CDD" id="cd00761">
    <property type="entry name" value="Glyco_tranf_GTA_type"/>
    <property type="match status" value="1"/>
</dbReference>
<dbReference type="EC" id="2.4.-.-" evidence="2"/>
<dbReference type="PANTHER" id="PTHR22916:SF3">
    <property type="entry name" value="UDP-GLCNAC:BETAGAL BETA-1,3-N-ACETYLGLUCOSAMINYLTRANSFERASE-LIKE PROTEIN 1"/>
    <property type="match status" value="1"/>
</dbReference>
<dbReference type="Pfam" id="PF00535">
    <property type="entry name" value="Glycos_transf_2"/>
    <property type="match status" value="1"/>
</dbReference>
<dbReference type="EMBL" id="JAUYVO010000003">
    <property type="protein sequence ID" value="MDP2522047.1"/>
    <property type="molecule type" value="Genomic_DNA"/>
</dbReference>
<proteinExistence type="predicted"/>
<evidence type="ECO:0000259" key="1">
    <source>
        <dbReference type="Pfam" id="PF00535"/>
    </source>
</evidence>
<dbReference type="Proteomes" id="UP001177341">
    <property type="component" value="Unassembled WGS sequence"/>
</dbReference>
<protein>
    <submittedName>
        <fullName evidence="2">Glycosyltransferase family 2 protein</fullName>
        <ecNumber evidence="2">2.4.-.-</ecNumber>
    </submittedName>
</protein>
<dbReference type="SUPFAM" id="SSF53448">
    <property type="entry name" value="Nucleotide-diphospho-sugar transferases"/>
    <property type="match status" value="1"/>
</dbReference>
<keyword evidence="2" id="KW-0328">Glycosyltransferase</keyword>
<feature type="domain" description="Glycosyltransferase 2-like" evidence="1">
    <location>
        <begin position="9"/>
        <end position="155"/>
    </location>
</feature>
<evidence type="ECO:0000313" key="3">
    <source>
        <dbReference type="Proteomes" id="UP001177341"/>
    </source>
</evidence>
<evidence type="ECO:0000313" key="2">
    <source>
        <dbReference type="EMBL" id="MDP2522047.1"/>
    </source>
</evidence>
<sequence>MSENQPLVSCVINTFNRPDLVLEALESVLSQTYKNLEIIIIDDCSTANYSNLLNSYSESIIYKKNKTNLGLSASRNVGVSIAKGDYIAFLDDDDVWFEKKIELQVKVLEKSYKYIACSCSHVESESKKVIFHQEIFNKKDILKENLIGPPSKIFVRSSAFKKVKFDEELKHAEDWDLYLSLLDFSDVFCIKEPLVKYNTGHFERMTNGFSKLSIEEIKSKALATYKNKSVIGDSNFTERMAFYYLCGLPMRSNKVIFLFRLIPEIGFLNIIKEVFKRALR</sequence>
<reference evidence="2" key="1">
    <citation type="submission" date="2023-07" db="EMBL/GenBank/DDBJ databases">
        <title>Genome content predicts the carbon catabolic preferences of heterotrophic bacteria.</title>
        <authorList>
            <person name="Gralka M."/>
        </authorList>
    </citation>
    <scope>NUCLEOTIDE SEQUENCE</scope>
    <source>
        <strain evidence="2">5G01</strain>
    </source>
</reference>
<dbReference type="InterPro" id="IPR029044">
    <property type="entry name" value="Nucleotide-diphossugar_trans"/>
</dbReference>
<dbReference type="InterPro" id="IPR001173">
    <property type="entry name" value="Glyco_trans_2-like"/>
</dbReference>
<name>A0ABT9ETF0_9GAMM</name>
<dbReference type="GO" id="GO:0016757">
    <property type="term" value="F:glycosyltransferase activity"/>
    <property type="evidence" value="ECO:0007669"/>
    <property type="project" value="UniProtKB-KW"/>
</dbReference>
<dbReference type="Gene3D" id="3.90.550.10">
    <property type="entry name" value="Spore Coat Polysaccharide Biosynthesis Protein SpsA, Chain A"/>
    <property type="match status" value="1"/>
</dbReference>
<accession>A0ABT9ETF0</accession>
<keyword evidence="3" id="KW-1185">Reference proteome</keyword>